<dbReference type="PROSITE" id="PS01209">
    <property type="entry name" value="LDLRA_1"/>
    <property type="match status" value="1"/>
</dbReference>
<dbReference type="PANTHER" id="PTHR20967">
    <property type="entry name" value="PROHORMONE-4"/>
    <property type="match status" value="1"/>
</dbReference>
<dbReference type="STRING" id="6526.A0A2C9MAC7"/>
<gene>
    <name evidence="3" type="primary">106056984</name>
    <name evidence="6" type="synonym">LOC106056984</name>
</gene>
<dbReference type="SUPFAM" id="SSF57424">
    <property type="entry name" value="LDL receptor-like module"/>
    <property type="match status" value="1"/>
</dbReference>
<dbReference type="RefSeq" id="XP_013069419.1">
    <property type="nucleotide sequence ID" value="XM_013213965.2"/>
</dbReference>
<evidence type="ECO:0000256" key="1">
    <source>
        <dbReference type="ARBA" id="ARBA00023157"/>
    </source>
</evidence>
<sequence>MKIVKGIHGPRPMKVSYARTTTNLRIVRTKRQMIPRFRLEVAIVTLAAILITCAQGLKIDFSRLAARHTPSYLTQKRNEMTCTGNPCEKWKPFLCQSSSKCITIKSICDGFADCEDGFDEDPEVCNAASRPTVEDMTVFLNNERKWMVPQLFNGASIDLIAHVLTVASGMNDLRESLGLTDKNVELLDTAFVSSIEGDERPLLAMGMPERSWHEVQYVFQKLYDSGFKV</sequence>
<dbReference type="GeneID" id="106056984"/>
<dbReference type="KEGG" id="bgt:106056984"/>
<name>A0A2C9MAC7_BIOGL</name>
<accession>A0A2C9MAC7</accession>
<dbReference type="Proteomes" id="UP000076420">
    <property type="component" value="Unassembled WGS sequence"/>
</dbReference>
<reference evidence="6" key="2">
    <citation type="submission" date="2023-09" db="UniProtKB">
        <authorList>
            <consortium name="RefSeq"/>
        </authorList>
    </citation>
    <scope>IDENTIFICATION</scope>
</reference>
<dbReference type="CDD" id="cd00112">
    <property type="entry name" value="LDLa"/>
    <property type="match status" value="1"/>
</dbReference>
<dbReference type="OrthoDB" id="6239681at2759"/>
<evidence type="ECO:0000313" key="6">
    <source>
        <dbReference type="RefSeq" id="XP_013069419.1"/>
    </source>
</evidence>
<protein>
    <submittedName>
        <fullName evidence="6">Neuropeptide prohormone-4-like isoform X1</fullName>
    </submittedName>
</protein>
<dbReference type="InterPro" id="IPR002172">
    <property type="entry name" value="LDrepeatLR_classA_rpt"/>
</dbReference>
<keyword evidence="6" id="KW-0527">Neuropeptide</keyword>
<dbReference type="VEuPathDB" id="VectorBase:BGLB040348"/>
<dbReference type="Proteomes" id="UP001165740">
    <property type="component" value="Chromosome 3"/>
</dbReference>
<keyword evidence="1" id="KW-1015">Disulfide bond</keyword>
<dbReference type="PROSITE" id="PS50068">
    <property type="entry name" value="LDLRA_2"/>
    <property type="match status" value="1"/>
</dbReference>
<dbReference type="OMA" id="GICISIQ"/>
<reference evidence="3" key="1">
    <citation type="submission" date="2020-05" db="UniProtKB">
        <authorList>
            <consortium name="EnsemblMetazoa"/>
        </authorList>
    </citation>
    <scope>IDENTIFICATION</scope>
    <source>
        <strain evidence="3">BB02</strain>
    </source>
</reference>
<comment type="caution">
    <text evidence="2">Lacks conserved residue(s) required for the propagation of feature annotation.</text>
</comment>
<dbReference type="SMART" id="SM00192">
    <property type="entry name" value="LDLa"/>
    <property type="match status" value="1"/>
</dbReference>
<evidence type="ECO:0000313" key="5">
    <source>
        <dbReference type="Proteomes" id="UP001165740"/>
    </source>
</evidence>
<proteinExistence type="predicted"/>
<dbReference type="EnsemblMetazoa" id="BGLB040348-RB">
    <property type="protein sequence ID" value="BGLB040348-PB"/>
    <property type="gene ID" value="BGLB040348"/>
</dbReference>
<dbReference type="AlphaFoldDB" id="A0A2C9MAC7"/>
<evidence type="ECO:0000256" key="2">
    <source>
        <dbReference type="PROSITE-ProRule" id="PRU00124"/>
    </source>
</evidence>
<dbReference type="VEuPathDB" id="VectorBase:BGLAX_052458"/>
<dbReference type="Gene3D" id="2.40.128.620">
    <property type="match status" value="1"/>
</dbReference>
<keyword evidence="5" id="KW-1185">Reference proteome</keyword>
<organism evidence="3 4">
    <name type="scientific">Biomphalaria glabrata</name>
    <name type="common">Bloodfluke planorb</name>
    <name type="synonym">Freshwater snail</name>
    <dbReference type="NCBI Taxonomy" id="6526"/>
    <lineage>
        <taxon>Eukaryota</taxon>
        <taxon>Metazoa</taxon>
        <taxon>Spiralia</taxon>
        <taxon>Lophotrochozoa</taxon>
        <taxon>Mollusca</taxon>
        <taxon>Gastropoda</taxon>
        <taxon>Heterobranchia</taxon>
        <taxon>Euthyneura</taxon>
        <taxon>Panpulmonata</taxon>
        <taxon>Hygrophila</taxon>
        <taxon>Lymnaeoidea</taxon>
        <taxon>Planorbidae</taxon>
        <taxon>Biomphalaria</taxon>
    </lineage>
</organism>
<evidence type="ECO:0000313" key="4">
    <source>
        <dbReference type="Proteomes" id="UP000076420"/>
    </source>
</evidence>
<dbReference type="InterPro" id="IPR036055">
    <property type="entry name" value="LDL_receptor-like_sf"/>
</dbReference>
<dbReference type="GO" id="GO:0007218">
    <property type="term" value="P:neuropeptide signaling pathway"/>
    <property type="evidence" value="ECO:0007669"/>
    <property type="project" value="UniProtKB-KW"/>
</dbReference>
<dbReference type="InterPro" id="IPR023415">
    <property type="entry name" value="LDLR_class-A_CS"/>
</dbReference>
<dbReference type="InterPro" id="IPR053103">
    <property type="entry name" value="IDLSRF-like_peptide"/>
</dbReference>
<evidence type="ECO:0000313" key="3">
    <source>
        <dbReference type="EnsemblMetazoa" id="BGLB040348-PB"/>
    </source>
</evidence>
<dbReference type="PANTHER" id="PTHR20967:SF0">
    <property type="entry name" value="PROHORMONE-4"/>
    <property type="match status" value="1"/>
</dbReference>